<dbReference type="RefSeq" id="WP_148743375.1">
    <property type="nucleotide sequence ID" value="NZ_VSTH01000124.1"/>
</dbReference>
<dbReference type="InterPro" id="IPR042189">
    <property type="entry name" value="RNA_pol_sigma_70_r1_1_sf"/>
</dbReference>
<reference evidence="2 3" key="1">
    <citation type="submission" date="2019-08" db="EMBL/GenBank/DDBJ databases">
        <title>Bradyrhizobium hipponensis sp. nov., a rhizobium isolated from a Lupinus angustifolius root nodule in Tunisia.</title>
        <authorList>
            <person name="Off K."/>
            <person name="Rejili M."/>
            <person name="Mars M."/>
            <person name="Brachmann A."/>
            <person name="Marin M."/>
        </authorList>
    </citation>
    <scope>NUCLEOTIDE SEQUENCE [LARGE SCALE GENOMIC DNA]</scope>
    <source>
        <strain evidence="3">aSej3</strain>
    </source>
</reference>
<feature type="domain" description="RNA polymerase sigma factor 70 region 1.1" evidence="1">
    <location>
        <begin position="7"/>
        <end position="53"/>
    </location>
</feature>
<accession>A0A5S4YHE3</accession>
<organism evidence="2 3">
    <name type="scientific">Bradyrhizobium hipponense</name>
    <dbReference type="NCBI Taxonomy" id="2605638"/>
    <lineage>
        <taxon>Bacteria</taxon>
        <taxon>Pseudomonadati</taxon>
        <taxon>Pseudomonadota</taxon>
        <taxon>Alphaproteobacteria</taxon>
        <taxon>Hyphomicrobiales</taxon>
        <taxon>Nitrobacteraceae</taxon>
        <taxon>Bradyrhizobium</taxon>
    </lineage>
</organism>
<keyword evidence="3" id="KW-1185">Reference proteome</keyword>
<evidence type="ECO:0000259" key="1">
    <source>
        <dbReference type="Pfam" id="PF03979"/>
    </source>
</evidence>
<name>A0A5S4YHE3_9BRAD</name>
<dbReference type="EMBL" id="VSTH01000124">
    <property type="protein sequence ID" value="TYO62725.1"/>
    <property type="molecule type" value="Genomic_DNA"/>
</dbReference>
<evidence type="ECO:0000313" key="2">
    <source>
        <dbReference type="EMBL" id="TYO62725.1"/>
    </source>
</evidence>
<evidence type="ECO:0000313" key="3">
    <source>
        <dbReference type="Proteomes" id="UP000324797"/>
    </source>
</evidence>
<dbReference type="Proteomes" id="UP000324797">
    <property type="component" value="Unassembled WGS sequence"/>
</dbReference>
<gene>
    <name evidence="2" type="ORF">FXV83_30960</name>
</gene>
<protein>
    <submittedName>
        <fullName evidence="2">RNA polymerase subunit sigma-70</fullName>
    </submittedName>
</protein>
<dbReference type="Pfam" id="PF03979">
    <property type="entry name" value="Sigma70_r1_1"/>
    <property type="match status" value="1"/>
</dbReference>
<sequence length="56" mass="6399">MNVPEIIRRAIEIGERNGNITFDELNQLCDSEELDPKDIERILNTLSEAGIWIEGD</sequence>
<dbReference type="GO" id="GO:0016987">
    <property type="term" value="F:sigma factor activity"/>
    <property type="evidence" value="ECO:0007669"/>
    <property type="project" value="InterPro"/>
</dbReference>
<comment type="caution">
    <text evidence="2">The sequence shown here is derived from an EMBL/GenBank/DDBJ whole genome shotgun (WGS) entry which is preliminary data.</text>
</comment>
<dbReference type="Gene3D" id="1.10.220.120">
    <property type="entry name" value="Sigma-70 factor, region 1.1"/>
    <property type="match status" value="1"/>
</dbReference>
<proteinExistence type="predicted"/>
<dbReference type="GO" id="GO:0003677">
    <property type="term" value="F:DNA binding"/>
    <property type="evidence" value="ECO:0007669"/>
    <property type="project" value="InterPro"/>
</dbReference>
<dbReference type="InterPro" id="IPR007127">
    <property type="entry name" value="RNA_pol_sigma_70_r1_1"/>
</dbReference>
<dbReference type="AlphaFoldDB" id="A0A5S4YHE3"/>